<accession>A0AA46YJK1</accession>
<dbReference type="AlphaFoldDB" id="A0AA46YJK1"/>
<evidence type="ECO:0000313" key="2">
    <source>
        <dbReference type="Proteomes" id="UP001164390"/>
    </source>
</evidence>
<dbReference type="Proteomes" id="UP001164390">
    <property type="component" value="Chromosome"/>
</dbReference>
<name>A0AA46YJK1_9ACTN</name>
<dbReference type="Gene3D" id="3.10.490.10">
    <property type="entry name" value="Gamma-glutamyl cyclotransferase-like"/>
    <property type="match status" value="1"/>
</dbReference>
<dbReference type="EMBL" id="CP094970">
    <property type="protein sequence ID" value="UYM03581.1"/>
    <property type="molecule type" value="Genomic_DNA"/>
</dbReference>
<sequence length="208" mass="22169">MHQLDEPLVWYVAYGSNLSAERFACYVVGGRPAGSLRDCPGFRDDTPPRAVRSVTVPGGIYFAGESRVWTGGTAFLDPDADGVVAARAYLITVAQFADLAEQEMLRAPGADRDLSVVLAEGRHSYGTGRYETLLRLGAYEGTPMLTVSAPWSPSTAKLSAPTGDYLRMIGRGLVETHAWDSVRAGSYLADAPGALGSWRADQVAALLG</sequence>
<organism evidence="1 2">
    <name type="scientific">Solicola gregarius</name>
    <dbReference type="NCBI Taxonomy" id="2908642"/>
    <lineage>
        <taxon>Bacteria</taxon>
        <taxon>Bacillati</taxon>
        <taxon>Actinomycetota</taxon>
        <taxon>Actinomycetes</taxon>
        <taxon>Propionibacteriales</taxon>
        <taxon>Nocardioidaceae</taxon>
        <taxon>Solicola</taxon>
    </lineage>
</organism>
<reference evidence="1" key="1">
    <citation type="submission" date="2022-01" db="EMBL/GenBank/DDBJ databases">
        <title>Nocardioidaceae gen. sp. A5X3R13.</title>
        <authorList>
            <person name="Lopez Marin M.A."/>
            <person name="Uhlik O."/>
        </authorList>
    </citation>
    <scope>NUCLEOTIDE SEQUENCE</scope>
    <source>
        <strain evidence="1">A5X3R13</strain>
    </source>
</reference>
<gene>
    <name evidence="1" type="ORF">L0C25_13565</name>
</gene>
<evidence type="ECO:0000313" key="1">
    <source>
        <dbReference type="EMBL" id="UYM03581.1"/>
    </source>
</evidence>
<proteinExistence type="predicted"/>
<dbReference type="KEGG" id="sgrg:L0C25_13565"/>
<keyword evidence="2" id="KW-1185">Reference proteome</keyword>
<protein>
    <submittedName>
        <fullName evidence="1">Histone deacetylase</fullName>
    </submittedName>
</protein>
<dbReference type="RefSeq" id="WP_271632193.1">
    <property type="nucleotide sequence ID" value="NZ_CP094970.1"/>
</dbReference>